<evidence type="ECO:0000313" key="2">
    <source>
        <dbReference type="Proteomes" id="UP000095283"/>
    </source>
</evidence>
<accession>A0A1I7XQW3</accession>
<feature type="compositionally biased region" description="Basic and acidic residues" evidence="1">
    <location>
        <begin position="78"/>
        <end position="90"/>
    </location>
</feature>
<feature type="region of interest" description="Disordered" evidence="1">
    <location>
        <begin position="194"/>
        <end position="236"/>
    </location>
</feature>
<reference evidence="3" key="1">
    <citation type="submission" date="2016-11" db="UniProtKB">
        <authorList>
            <consortium name="WormBaseParasite"/>
        </authorList>
    </citation>
    <scope>IDENTIFICATION</scope>
</reference>
<protein>
    <submittedName>
        <fullName evidence="3">Uncharacterized protein</fullName>
    </submittedName>
</protein>
<sequence length="286" mass="32831">MAMDKVEKEAKIQGIEVPIILSDLDEKTGAVLSCKKRLPRFRYMWHMMQILRQKKSNDNNHTYSSSTLSFSYSLDKTEQTEESLRRDGKTQTEQQKNYNKQVETQTDDVIQVDVEAQTVTVDTVDSEMFTSSMPCTDTNCQTEKIQTKEQELQTYLKEMIDASTTTEMEVKNARIQTPCPVIEAKTIQTDNLEERKSPSKMSSARKRLRRAFAKPSTRRSSIGDAPAMSEWKDVDDGEIQEEDIGSVESLHWDPVDGLHAEKQQPVSKLTALFDRNFESSRRNRSQ</sequence>
<dbReference type="WBParaSite" id="Hba_20185">
    <property type="protein sequence ID" value="Hba_20185"/>
    <property type="gene ID" value="Hba_20185"/>
</dbReference>
<dbReference type="AlphaFoldDB" id="A0A1I7XQW3"/>
<evidence type="ECO:0000256" key="1">
    <source>
        <dbReference type="SAM" id="MobiDB-lite"/>
    </source>
</evidence>
<keyword evidence="2" id="KW-1185">Reference proteome</keyword>
<feature type="compositionally biased region" description="Polar residues" evidence="1">
    <location>
        <begin position="91"/>
        <end position="101"/>
    </location>
</feature>
<feature type="region of interest" description="Disordered" evidence="1">
    <location>
        <begin position="78"/>
        <end position="101"/>
    </location>
</feature>
<feature type="compositionally biased region" description="Basic residues" evidence="1">
    <location>
        <begin position="203"/>
        <end position="212"/>
    </location>
</feature>
<organism evidence="2 3">
    <name type="scientific">Heterorhabditis bacteriophora</name>
    <name type="common">Entomopathogenic nematode worm</name>
    <dbReference type="NCBI Taxonomy" id="37862"/>
    <lineage>
        <taxon>Eukaryota</taxon>
        <taxon>Metazoa</taxon>
        <taxon>Ecdysozoa</taxon>
        <taxon>Nematoda</taxon>
        <taxon>Chromadorea</taxon>
        <taxon>Rhabditida</taxon>
        <taxon>Rhabditina</taxon>
        <taxon>Rhabditomorpha</taxon>
        <taxon>Strongyloidea</taxon>
        <taxon>Heterorhabditidae</taxon>
        <taxon>Heterorhabditis</taxon>
    </lineage>
</organism>
<name>A0A1I7XQW3_HETBA</name>
<dbReference type="Proteomes" id="UP000095283">
    <property type="component" value="Unplaced"/>
</dbReference>
<evidence type="ECO:0000313" key="3">
    <source>
        <dbReference type="WBParaSite" id="Hba_20185"/>
    </source>
</evidence>
<proteinExistence type="predicted"/>